<keyword evidence="3" id="KW-1185">Reference proteome</keyword>
<feature type="domain" description="HTH hxlR-type" evidence="1">
    <location>
        <begin position="1"/>
        <end position="50"/>
    </location>
</feature>
<dbReference type="InterPro" id="IPR036390">
    <property type="entry name" value="WH_DNA-bd_sf"/>
</dbReference>
<comment type="caution">
    <text evidence="2">The sequence shown here is derived from an EMBL/GenBank/DDBJ whole genome shotgun (WGS) entry which is preliminary data.</text>
</comment>
<dbReference type="Proteomes" id="UP001603978">
    <property type="component" value="Unassembled WGS sequence"/>
</dbReference>
<gene>
    <name evidence="2" type="ORF">ACFLIM_00035</name>
</gene>
<dbReference type="SUPFAM" id="SSF46785">
    <property type="entry name" value="Winged helix' DNA-binding domain"/>
    <property type="match status" value="1"/>
</dbReference>
<dbReference type="InterPro" id="IPR002577">
    <property type="entry name" value="HTH_HxlR"/>
</dbReference>
<proteinExistence type="predicted"/>
<sequence>MRTLERDGLAIRTVYPTIPVEYELTDLGRSASDLLRAIGVWSGEHADEVIAARKAYDERAGKPVEPVRSV</sequence>
<dbReference type="Pfam" id="PF01638">
    <property type="entry name" value="HxlR"/>
    <property type="match status" value="1"/>
</dbReference>
<evidence type="ECO:0000313" key="2">
    <source>
        <dbReference type="EMBL" id="MFG1701551.1"/>
    </source>
</evidence>
<dbReference type="EMBL" id="JBICRM010000001">
    <property type="protein sequence ID" value="MFG1701551.1"/>
    <property type="molecule type" value="Genomic_DNA"/>
</dbReference>
<reference evidence="2 3" key="1">
    <citation type="submission" date="2024-10" db="EMBL/GenBank/DDBJ databases">
        <authorList>
            <person name="Topkara A.R."/>
            <person name="Saygin H."/>
        </authorList>
    </citation>
    <scope>NUCLEOTIDE SEQUENCE [LARGE SCALE GENOMIC DNA]</scope>
    <source>
        <strain evidence="2 3">M3C6</strain>
    </source>
</reference>
<accession>A0ABW7A2I4</accession>
<organism evidence="2 3">
    <name type="scientific">Nonomuraea marmarensis</name>
    <dbReference type="NCBI Taxonomy" id="3351344"/>
    <lineage>
        <taxon>Bacteria</taxon>
        <taxon>Bacillati</taxon>
        <taxon>Actinomycetota</taxon>
        <taxon>Actinomycetes</taxon>
        <taxon>Streptosporangiales</taxon>
        <taxon>Streptosporangiaceae</taxon>
        <taxon>Nonomuraea</taxon>
    </lineage>
</organism>
<dbReference type="InterPro" id="IPR036388">
    <property type="entry name" value="WH-like_DNA-bd_sf"/>
</dbReference>
<protein>
    <submittedName>
        <fullName evidence="2">Winged helix-turn-helix transcriptional regulator</fullName>
    </submittedName>
</protein>
<dbReference type="Gene3D" id="1.10.10.10">
    <property type="entry name" value="Winged helix-like DNA-binding domain superfamily/Winged helix DNA-binding domain"/>
    <property type="match status" value="1"/>
</dbReference>
<evidence type="ECO:0000259" key="1">
    <source>
        <dbReference type="PROSITE" id="PS51118"/>
    </source>
</evidence>
<dbReference type="PROSITE" id="PS51118">
    <property type="entry name" value="HTH_HXLR"/>
    <property type="match status" value="1"/>
</dbReference>
<evidence type="ECO:0000313" key="3">
    <source>
        <dbReference type="Proteomes" id="UP001603978"/>
    </source>
</evidence>
<dbReference type="RefSeq" id="WP_393161575.1">
    <property type="nucleotide sequence ID" value="NZ_JBICRM010000001.1"/>
</dbReference>
<name>A0ABW7A2I4_9ACTN</name>